<feature type="region of interest" description="Disordered" evidence="3">
    <location>
        <begin position="1"/>
        <end position="32"/>
    </location>
</feature>
<dbReference type="InterPro" id="IPR001452">
    <property type="entry name" value="SH3_domain"/>
</dbReference>
<protein>
    <submittedName>
        <fullName evidence="5">Nephronophthisis 1</fullName>
    </submittedName>
</protein>
<dbReference type="PROSITE" id="PS50002">
    <property type="entry name" value="SH3"/>
    <property type="match status" value="1"/>
</dbReference>
<dbReference type="PANTHER" id="PTHR15176">
    <property type="entry name" value="NEPHROCYSTIN"/>
    <property type="match status" value="1"/>
</dbReference>
<dbReference type="Ensembl" id="ENSSFOT00015071398.1">
    <property type="protein sequence ID" value="ENSSFOP00015043707.1"/>
    <property type="gene ID" value="ENSSFOG00015006859.2"/>
</dbReference>
<dbReference type="Proteomes" id="UP000694397">
    <property type="component" value="Chromosome 4"/>
</dbReference>
<dbReference type="InterPro" id="IPR036028">
    <property type="entry name" value="SH3-like_dom_sf"/>
</dbReference>
<evidence type="ECO:0000256" key="3">
    <source>
        <dbReference type="SAM" id="MobiDB-lite"/>
    </source>
</evidence>
<evidence type="ECO:0000313" key="5">
    <source>
        <dbReference type="Ensembl" id="ENSSFOP00015043707.1"/>
    </source>
</evidence>
<reference evidence="5" key="2">
    <citation type="submission" date="2025-08" db="UniProtKB">
        <authorList>
            <consortium name="Ensembl"/>
        </authorList>
    </citation>
    <scope>IDENTIFICATION</scope>
</reference>
<reference evidence="5" key="3">
    <citation type="submission" date="2025-09" db="UniProtKB">
        <authorList>
            <consortium name="Ensembl"/>
        </authorList>
    </citation>
    <scope>IDENTIFICATION</scope>
</reference>
<proteinExistence type="predicted"/>
<organism evidence="5 6">
    <name type="scientific">Scleropages formosus</name>
    <name type="common">Asian bonytongue</name>
    <name type="synonym">Osteoglossum formosum</name>
    <dbReference type="NCBI Taxonomy" id="113540"/>
    <lineage>
        <taxon>Eukaryota</taxon>
        <taxon>Metazoa</taxon>
        <taxon>Chordata</taxon>
        <taxon>Craniata</taxon>
        <taxon>Vertebrata</taxon>
        <taxon>Euteleostomi</taxon>
        <taxon>Actinopterygii</taxon>
        <taxon>Neopterygii</taxon>
        <taxon>Teleostei</taxon>
        <taxon>Osteoglossocephala</taxon>
        <taxon>Osteoglossomorpha</taxon>
        <taxon>Osteoglossiformes</taxon>
        <taxon>Osteoglossidae</taxon>
        <taxon>Scleropages</taxon>
    </lineage>
</organism>
<keyword evidence="6" id="KW-1185">Reference proteome</keyword>
<dbReference type="GeneTree" id="ENSGT00390000007701"/>
<evidence type="ECO:0000256" key="1">
    <source>
        <dbReference type="ARBA" id="ARBA00022443"/>
    </source>
</evidence>
<reference evidence="5 6" key="1">
    <citation type="submission" date="2019-04" db="EMBL/GenBank/DDBJ databases">
        <authorList>
            <consortium name="Wellcome Sanger Institute Data Sharing"/>
        </authorList>
    </citation>
    <scope>NUCLEOTIDE SEQUENCE [LARGE SCALE GENOMIC DNA]</scope>
</reference>
<dbReference type="SUPFAM" id="SSF50044">
    <property type="entry name" value="SH3-domain"/>
    <property type="match status" value="1"/>
</dbReference>
<keyword evidence="1 2" id="KW-0728">SH3 domain</keyword>
<feature type="region of interest" description="Disordered" evidence="3">
    <location>
        <begin position="205"/>
        <end position="243"/>
    </location>
</feature>
<sequence length="686" mass="76357">NMPWTGRRTARGSRRPLGGTVAGSPEAQRERAGARRCALATLRRQRPSVRRCSSLQKSVEETAKTLRKLTKADEPAPVGNYEGRKLDEERRLQAIRQQLQSLSLKLSIEKAATHASSRDEPESEDEGEESEEEEEDDDDEEEEEQEEEDQADEEKRADFFVVACSFKGEQEGDLTVQKGDLLRILSKNPDGWWLAQDSKGRMGVVPKNFLKVPQEEEDEEDDEDESDAEEESADEQLEPTTKSRYMNATDVLSAMGAIPAGFRPSTLSRMLAEGNTYRSSYYIQPELSRSQLAFKDLFWDPDTGSVRPRVTRTSLTLTLWSCRMIPGPGVGVQVLSRHVRLCVFDGVRVLSNIHTVRACHSAKNPKTWTFSPRTAGILPSLLDGDCFVRSDAQSPELGVLFELGVTYIRNSTGERGDLSCGWAFLKLFDASGVPVPYRMCELSVSGGTPYEKGVDVDPSISSRATGSVFHQMLASRKQPKLLVKLRLPNTRTRATLNLLPDSLVGSTCSAHLLALYRQVLADALVRDRPTIQNADLICHPVLATFPEVLDHTDLLDALRSTWAEKESGLRRSHKVRDSTLESPDGFYVDLSRRVAQRDGQRLKGLFVEVYMSTVFPLLRSSALPSAQWANEEQETLRWNAVFASASPGVRDGLSVLLSANPVQEAFDITQVTYDFLGAARRGVETT</sequence>
<evidence type="ECO:0000313" key="6">
    <source>
        <dbReference type="Proteomes" id="UP000694397"/>
    </source>
</evidence>
<dbReference type="SMART" id="SM00326">
    <property type="entry name" value="SH3"/>
    <property type="match status" value="1"/>
</dbReference>
<dbReference type="PANTHER" id="PTHR15176:SF1">
    <property type="entry name" value="NEPHROCYSTIN-1"/>
    <property type="match status" value="1"/>
</dbReference>
<dbReference type="AlphaFoldDB" id="A0A8C9SZ20"/>
<feature type="compositionally biased region" description="Acidic residues" evidence="3">
    <location>
        <begin position="215"/>
        <end position="237"/>
    </location>
</feature>
<dbReference type="GO" id="GO:0005929">
    <property type="term" value="C:cilium"/>
    <property type="evidence" value="ECO:0007669"/>
    <property type="project" value="TreeGrafter"/>
</dbReference>
<dbReference type="GO" id="GO:0005737">
    <property type="term" value="C:cytoplasm"/>
    <property type="evidence" value="ECO:0007669"/>
    <property type="project" value="TreeGrafter"/>
</dbReference>
<dbReference type="InterPro" id="IPR030642">
    <property type="entry name" value="NPHP1_SH3"/>
</dbReference>
<feature type="compositionally biased region" description="Basic and acidic residues" evidence="3">
    <location>
        <begin position="110"/>
        <end position="120"/>
    </location>
</feature>
<dbReference type="Pfam" id="PF07653">
    <property type="entry name" value="SH3_2"/>
    <property type="match status" value="1"/>
</dbReference>
<evidence type="ECO:0000256" key="2">
    <source>
        <dbReference type="PROSITE-ProRule" id="PRU00192"/>
    </source>
</evidence>
<accession>A0A8C9SZ20</accession>
<feature type="compositionally biased region" description="Acidic residues" evidence="3">
    <location>
        <begin position="121"/>
        <end position="152"/>
    </location>
</feature>
<feature type="region of interest" description="Disordered" evidence="3">
    <location>
        <begin position="110"/>
        <end position="156"/>
    </location>
</feature>
<dbReference type="Gene3D" id="2.30.30.40">
    <property type="entry name" value="SH3 Domains"/>
    <property type="match status" value="1"/>
</dbReference>
<feature type="region of interest" description="Disordered" evidence="3">
    <location>
        <begin position="66"/>
        <end position="86"/>
    </location>
</feature>
<name>A0A8C9SZ20_SCLFO</name>
<evidence type="ECO:0000259" key="4">
    <source>
        <dbReference type="PROSITE" id="PS50002"/>
    </source>
</evidence>
<dbReference type="InterPro" id="IPR039687">
    <property type="entry name" value="NPHP1"/>
</dbReference>
<dbReference type="OrthoDB" id="5340910at2759"/>
<gene>
    <name evidence="5" type="primary">nphp1</name>
</gene>
<dbReference type="CDD" id="cd11770">
    <property type="entry name" value="SH3_Nephrocystin"/>
    <property type="match status" value="1"/>
</dbReference>
<dbReference type="GO" id="GO:0090251">
    <property type="term" value="P:protein localization involved in establishment of planar polarity"/>
    <property type="evidence" value="ECO:0007669"/>
    <property type="project" value="TreeGrafter"/>
</dbReference>
<feature type="domain" description="SH3" evidence="4">
    <location>
        <begin position="155"/>
        <end position="215"/>
    </location>
</feature>